<feature type="region of interest" description="Disordered" evidence="1">
    <location>
        <begin position="1"/>
        <end position="56"/>
    </location>
</feature>
<sequence length="56" mass="5773">MFGAKAINPGSWPVAAADCEPRPETTMSPFPDSNSVRVPSETPGVALAFPDASARA</sequence>
<accession>A0A6J6JKW9</accession>
<protein>
    <submittedName>
        <fullName evidence="2">Unannotated protein</fullName>
    </submittedName>
</protein>
<gene>
    <name evidence="2" type="ORF">UFOPK2044_00792</name>
</gene>
<name>A0A6J6JKW9_9ZZZZ</name>
<organism evidence="2">
    <name type="scientific">freshwater metagenome</name>
    <dbReference type="NCBI Taxonomy" id="449393"/>
    <lineage>
        <taxon>unclassified sequences</taxon>
        <taxon>metagenomes</taxon>
        <taxon>ecological metagenomes</taxon>
    </lineage>
</organism>
<reference evidence="2" key="1">
    <citation type="submission" date="2020-05" db="EMBL/GenBank/DDBJ databases">
        <authorList>
            <person name="Chiriac C."/>
            <person name="Salcher M."/>
            <person name="Ghai R."/>
            <person name="Kavagutti S V."/>
        </authorList>
    </citation>
    <scope>NUCLEOTIDE SEQUENCE</scope>
</reference>
<evidence type="ECO:0000256" key="1">
    <source>
        <dbReference type="SAM" id="MobiDB-lite"/>
    </source>
</evidence>
<dbReference type="EMBL" id="CAEZVO010000124">
    <property type="protein sequence ID" value="CAB4637981.1"/>
    <property type="molecule type" value="Genomic_DNA"/>
</dbReference>
<evidence type="ECO:0000313" key="2">
    <source>
        <dbReference type="EMBL" id="CAB4637981.1"/>
    </source>
</evidence>
<proteinExistence type="predicted"/>
<feature type="compositionally biased region" description="Polar residues" evidence="1">
    <location>
        <begin position="25"/>
        <end position="37"/>
    </location>
</feature>
<dbReference type="AlphaFoldDB" id="A0A6J6JKW9"/>